<dbReference type="RefSeq" id="WP_068903801.1">
    <property type="nucleotide sequence ID" value="NZ_JBHUIF010000004.1"/>
</dbReference>
<keyword evidence="1" id="KW-0812">Transmembrane</keyword>
<dbReference type="AlphaFoldDB" id="A0A1C3EEU4"/>
<gene>
    <name evidence="2" type="ORF">A8L45_15275</name>
</gene>
<evidence type="ECO:0000313" key="2">
    <source>
        <dbReference type="EMBL" id="ODA31739.1"/>
    </source>
</evidence>
<name>A0A1C3EEU4_9GAMM</name>
<dbReference type="EMBL" id="LYBM01000030">
    <property type="protein sequence ID" value="ODA31739.1"/>
    <property type="molecule type" value="Genomic_DNA"/>
</dbReference>
<evidence type="ECO:0000256" key="1">
    <source>
        <dbReference type="SAM" id="Phobius"/>
    </source>
</evidence>
<protein>
    <submittedName>
        <fullName evidence="2">Uncharacterized protein</fullName>
    </submittedName>
</protein>
<proteinExistence type="predicted"/>
<keyword evidence="1" id="KW-0472">Membrane</keyword>
<sequence length="134" mass="14802">MSKNQKTMDKNYPTKLEISELWAAIESGRPKNLVILLNVLILTASLVFAGYSFFKVIQNGDHLIYLILIPLIPIAAINIIAEVGALLNFLHVRSVLNRLKPSTNVVVFLLECETLLSIGSGSMKALENYISSSE</sequence>
<keyword evidence="3" id="KW-1185">Reference proteome</keyword>
<accession>A0A1C3EEU4</accession>
<keyword evidence="1" id="KW-1133">Transmembrane helix</keyword>
<evidence type="ECO:0000313" key="3">
    <source>
        <dbReference type="Proteomes" id="UP000094936"/>
    </source>
</evidence>
<feature type="transmembrane region" description="Helical" evidence="1">
    <location>
        <begin position="33"/>
        <end position="51"/>
    </location>
</feature>
<dbReference type="Proteomes" id="UP000094936">
    <property type="component" value="Unassembled WGS sequence"/>
</dbReference>
<organism evidence="2 3">
    <name type="scientific">Veronia pacifica</name>
    <dbReference type="NCBI Taxonomy" id="1080227"/>
    <lineage>
        <taxon>Bacteria</taxon>
        <taxon>Pseudomonadati</taxon>
        <taxon>Pseudomonadota</taxon>
        <taxon>Gammaproteobacteria</taxon>
        <taxon>Vibrionales</taxon>
        <taxon>Vibrionaceae</taxon>
        <taxon>Veronia</taxon>
    </lineage>
</organism>
<feature type="transmembrane region" description="Helical" evidence="1">
    <location>
        <begin position="63"/>
        <end position="90"/>
    </location>
</feature>
<comment type="caution">
    <text evidence="2">The sequence shown here is derived from an EMBL/GenBank/DDBJ whole genome shotgun (WGS) entry which is preliminary data.</text>
</comment>
<reference evidence="2 3" key="1">
    <citation type="submission" date="2016-05" db="EMBL/GenBank/DDBJ databases">
        <title>Genomic Taxonomy of the Vibrionaceae.</title>
        <authorList>
            <person name="Gomez-Gil B."/>
            <person name="Enciso-Ibarra J."/>
        </authorList>
    </citation>
    <scope>NUCLEOTIDE SEQUENCE [LARGE SCALE GENOMIC DNA]</scope>
    <source>
        <strain evidence="2 3">CAIM 1920</strain>
    </source>
</reference>